<sequence>MVAAEMYHATAAVRKCRVLFARGCFDQRILEMSSSSLKFRGFRVRVFRIFQVEFDLNSKRARNNS</sequence>
<organism evidence="1 2">
    <name type="scientific">Romanomermis culicivorax</name>
    <name type="common">Nematode worm</name>
    <dbReference type="NCBI Taxonomy" id="13658"/>
    <lineage>
        <taxon>Eukaryota</taxon>
        <taxon>Metazoa</taxon>
        <taxon>Ecdysozoa</taxon>
        <taxon>Nematoda</taxon>
        <taxon>Enoplea</taxon>
        <taxon>Dorylaimia</taxon>
        <taxon>Mermithida</taxon>
        <taxon>Mermithoidea</taxon>
        <taxon>Mermithidae</taxon>
        <taxon>Romanomermis</taxon>
    </lineage>
</organism>
<evidence type="ECO:0000313" key="2">
    <source>
        <dbReference type="WBParaSite" id="nRc.2.0.1.t07600-RA"/>
    </source>
</evidence>
<evidence type="ECO:0000313" key="1">
    <source>
        <dbReference type="Proteomes" id="UP000887565"/>
    </source>
</evidence>
<reference evidence="2" key="1">
    <citation type="submission" date="2022-11" db="UniProtKB">
        <authorList>
            <consortium name="WormBaseParasite"/>
        </authorList>
    </citation>
    <scope>IDENTIFICATION</scope>
</reference>
<name>A0A915I1M4_ROMCU</name>
<keyword evidence="1" id="KW-1185">Reference proteome</keyword>
<accession>A0A915I1M4</accession>
<dbReference type="WBParaSite" id="nRc.2.0.1.t07600-RA">
    <property type="protein sequence ID" value="nRc.2.0.1.t07600-RA"/>
    <property type="gene ID" value="nRc.2.0.1.g07600"/>
</dbReference>
<proteinExistence type="predicted"/>
<dbReference type="Proteomes" id="UP000887565">
    <property type="component" value="Unplaced"/>
</dbReference>
<protein>
    <submittedName>
        <fullName evidence="2">Uncharacterized protein</fullName>
    </submittedName>
</protein>
<dbReference type="AlphaFoldDB" id="A0A915I1M4"/>